<dbReference type="RefSeq" id="WP_141780471.1">
    <property type="nucleotide sequence ID" value="NZ_VFOV01000001.1"/>
</dbReference>
<comment type="caution">
    <text evidence="2">The sequence shown here is derived from an EMBL/GenBank/DDBJ whole genome shotgun (WGS) entry which is preliminary data.</text>
</comment>
<name>A0A543A798_9ACTN</name>
<dbReference type="PANTHER" id="PTHR33570">
    <property type="entry name" value="4-CARBOXYMUCONOLACTONE DECARBOXYLASE FAMILY PROTEIN"/>
    <property type="match status" value="1"/>
</dbReference>
<dbReference type="Gene3D" id="1.20.1290.10">
    <property type="entry name" value="AhpD-like"/>
    <property type="match status" value="1"/>
</dbReference>
<dbReference type="InterPro" id="IPR029032">
    <property type="entry name" value="AhpD-like"/>
</dbReference>
<sequence>MSDDTEKFAGLPEARARGLRKMEEVYGFEMNDGDGDFFRYTADHLFGDIWQRPGLTTRDRRLLLVGLLAGQGASDVLGIQIPAAHANGELDDEELREIVVFLCHYTGWPNGAKINTVVEETIGKARRHAQRNDQRKDQRS</sequence>
<accession>A0A543A798</accession>
<dbReference type="SUPFAM" id="SSF69118">
    <property type="entry name" value="AhpD-like"/>
    <property type="match status" value="1"/>
</dbReference>
<feature type="domain" description="Carboxymuconolactone decarboxylase-like" evidence="1">
    <location>
        <begin position="36"/>
        <end position="110"/>
    </location>
</feature>
<evidence type="ECO:0000313" key="3">
    <source>
        <dbReference type="Proteomes" id="UP000320209"/>
    </source>
</evidence>
<dbReference type="EMBL" id="VFOV01000001">
    <property type="protein sequence ID" value="TQL68482.1"/>
    <property type="molecule type" value="Genomic_DNA"/>
</dbReference>
<evidence type="ECO:0000259" key="1">
    <source>
        <dbReference type="Pfam" id="PF02627"/>
    </source>
</evidence>
<dbReference type="OrthoDB" id="9802489at2"/>
<dbReference type="Pfam" id="PF02627">
    <property type="entry name" value="CMD"/>
    <property type="match status" value="1"/>
</dbReference>
<keyword evidence="3" id="KW-1185">Reference proteome</keyword>
<organism evidence="2 3">
    <name type="scientific">Nocardioides albertanoniae</name>
    <dbReference type="NCBI Taxonomy" id="1175486"/>
    <lineage>
        <taxon>Bacteria</taxon>
        <taxon>Bacillati</taxon>
        <taxon>Actinomycetota</taxon>
        <taxon>Actinomycetes</taxon>
        <taxon>Propionibacteriales</taxon>
        <taxon>Nocardioidaceae</taxon>
        <taxon>Nocardioides</taxon>
    </lineage>
</organism>
<dbReference type="PANTHER" id="PTHR33570:SF2">
    <property type="entry name" value="CARBOXYMUCONOLACTONE DECARBOXYLASE-LIKE DOMAIN-CONTAINING PROTEIN"/>
    <property type="match status" value="1"/>
</dbReference>
<dbReference type="AlphaFoldDB" id="A0A543A798"/>
<evidence type="ECO:0000313" key="2">
    <source>
        <dbReference type="EMBL" id="TQL68482.1"/>
    </source>
</evidence>
<gene>
    <name evidence="2" type="ORF">FB381_2372</name>
</gene>
<dbReference type="InterPro" id="IPR052512">
    <property type="entry name" value="4CMD/NDH-1_regulator"/>
</dbReference>
<dbReference type="InterPro" id="IPR003779">
    <property type="entry name" value="CMD-like"/>
</dbReference>
<proteinExistence type="predicted"/>
<dbReference type="Proteomes" id="UP000320209">
    <property type="component" value="Unassembled WGS sequence"/>
</dbReference>
<reference evidence="2 3" key="1">
    <citation type="submission" date="2019-06" db="EMBL/GenBank/DDBJ databases">
        <title>Sequencing the genomes of 1000 actinobacteria strains.</title>
        <authorList>
            <person name="Klenk H.-P."/>
        </authorList>
    </citation>
    <scope>NUCLEOTIDE SEQUENCE [LARGE SCALE GENOMIC DNA]</scope>
    <source>
        <strain evidence="2 3">DSM 25218</strain>
    </source>
</reference>
<protein>
    <submittedName>
        <fullName evidence="2">4-carboxymuconolactone decarboxylase</fullName>
    </submittedName>
</protein>
<dbReference type="GO" id="GO:0051920">
    <property type="term" value="F:peroxiredoxin activity"/>
    <property type="evidence" value="ECO:0007669"/>
    <property type="project" value="InterPro"/>
</dbReference>